<evidence type="ECO:0000259" key="7">
    <source>
        <dbReference type="Pfam" id="PF02687"/>
    </source>
</evidence>
<dbReference type="GO" id="GO:0005886">
    <property type="term" value="C:plasma membrane"/>
    <property type="evidence" value="ECO:0007669"/>
    <property type="project" value="UniProtKB-SubCell"/>
</dbReference>
<reference evidence="8 9" key="1">
    <citation type="journal article" date="2011" name="J. Bacteriol.">
        <title>Genome Sequence of Mycoplasma putrefaciens Type Strain KS1.</title>
        <authorList>
            <person name="Calcutt M.J."/>
            <person name="Foecking M.F."/>
        </authorList>
    </citation>
    <scope>NUCLEOTIDE SEQUENCE [LARGE SCALE GENOMIC DNA]</scope>
    <source>
        <strain evidence="9">ATCC 15718 / NCTC 10155 / C30 KS-1 / KS-1</strain>
    </source>
</reference>
<feature type="transmembrane region" description="Helical" evidence="6">
    <location>
        <begin position="555"/>
        <end position="577"/>
    </location>
</feature>
<evidence type="ECO:0000256" key="1">
    <source>
        <dbReference type="ARBA" id="ARBA00004651"/>
    </source>
</evidence>
<dbReference type="EMBL" id="CP003021">
    <property type="protein sequence ID" value="AEM68657.1"/>
    <property type="molecule type" value="Genomic_DNA"/>
</dbReference>
<evidence type="ECO:0000256" key="4">
    <source>
        <dbReference type="ARBA" id="ARBA00022989"/>
    </source>
</evidence>
<evidence type="ECO:0000256" key="2">
    <source>
        <dbReference type="ARBA" id="ARBA00022475"/>
    </source>
</evidence>
<sequence length="1479" mass="170407">MKNIIKSYLKTFFQKNFVTTFGILFFIILLSTVIIGMLSTPLQLNTKINQQSKTNLKYNFLIRSQNMTYSPEFNYQYFYLNKDLDHETKNTKIKSVLSEHYIKAVNSQVAKNFKEISAKKEHDRYLLDFNKAQDIPIINFISSLIRDDLIKYRTGALIKSSASIIASEQEKKDILKNTTNKIIDRTKTEIEQKIATDAKKFKDLKFTSFISEIYKAYAKVDNFLITNGVKSIDKNQIRSIAQQAVEIYKQNDYNGLVKFIFEKTKTVLEQIREERSEIYLPTFDMFSVEFENHILSKNHHDDRIYLINKILENQPNYAVQINKTFVLKEQEAGQILPKKILQLTSDNHHLNQQFNQVQFDKNYEDSHFTNTWISNFDYDSTKPKPEIIITSSFARDNNLEINDTFLIPNSNIGDIFLQTIDKKDAFYLGPIQAKIVGIGSTFDDIASKISLNDFFQSKSSFLYGYANQEFINQLRESRWSFASQKDSGYGVEIRIKDQNDYDISNLSKVFSNVKLKNATVGQPTTVSFFDRSFSPFIEWTFSRVAKGINNIRIQVIIYMILGFVVLVLAFIFINFALRKEMNETRRQLGIFKSFGYKVAELSWIFALKTWITITLGIVIGYLLSTPIQIYAASNFTNAVTFTFKSVYVSPLLFINLFILIPAVFLLLSYALTILYIREPVLSLMNNAKKAKRKVKSGWFTDLLSKRNIGFGYRMRLSFIKTSKGKFAIIQIIFVFSSLAYALLFGAQTILNQSINQSLAEIKADVDHRTVWKNNKSIDISTLNGKYSFIKNNTDDRTELTYHDLSNKNPNEWLNQTDGQNDMRYRVELLLKLISNSYHKTSNMRDKLSMFVPQKYAVKRLSPLIGQNKQLNKPEEYSVLKDEKNYFLTLIARFNLLNDSEWWKTALDQIKANRKVDIDNSKISTELFDISANANRQDEMSKTVAGLQAKTSDSKNPNSSIFLSSIAKTFSYKLAQAYSLYQIYLDYKNSSDQNNFSIEKSWEKLLSDEALKEFDPTNQKYWSITDNPLIEEITKKIVLSSSSSDQSSTSVTPTSINSLIGASNLSNANQNVLMLSLILQEMQSNYVNDPVITFNQMLYDKKTDLLSSSVLANFVKDSGLLRLNLYDFNSPNSANVSDFLNFEDITEQQFSSLKDKLQFNNSPMFNVIVPYYYAKANNIGLSSKIALQTKTSVARKFYLNVIGINKSITLSLVRTPEFVLDYKTFADVMFNKDLYDNQPKYFNTLWSKHKLIEGEFDFKDQDNPFKYIKYYGQNIALDVQPSSPVFLSLFSNVFDEFNDLIGVYKPVDSQIDIYNTANPTSDKNSRLGSEVIPFNLGKQGIKRVLKVTNQIMIIFILLITFLLTIILVVVMNIVVGESKKTILVLRAIGYKDIEVNWIVMGSYVIGAFICFIFAYSLSNVIWLSFLYYVSNKWQIYIFLPFDIKNLIITFSIISLVLFIGWFFSNKQVKQTPLTQATQAE</sequence>
<dbReference type="Pfam" id="PF02687">
    <property type="entry name" value="FtsX"/>
    <property type="match status" value="2"/>
</dbReference>
<evidence type="ECO:0000256" key="3">
    <source>
        <dbReference type="ARBA" id="ARBA00022692"/>
    </source>
</evidence>
<dbReference type="RefSeq" id="WP_014035013.1">
    <property type="nucleotide sequence ID" value="NC_015946.1"/>
</dbReference>
<feature type="transmembrane region" description="Helical" evidence="6">
    <location>
        <begin position="1350"/>
        <end position="1374"/>
    </location>
</feature>
<feature type="transmembrane region" description="Helical" evidence="6">
    <location>
        <begin position="598"/>
        <end position="623"/>
    </location>
</feature>
<dbReference type="KEGG" id="mpf:MPUT_0279"/>
<evidence type="ECO:0000313" key="8">
    <source>
        <dbReference type="EMBL" id="AEM68657.1"/>
    </source>
</evidence>
<organism evidence="8 9">
    <name type="scientific">Mycoplasma putrefaciens (strain ATCC 15718 / NCTC 10155 / C30 KS-1 / KS-1)</name>
    <dbReference type="NCBI Taxonomy" id="743965"/>
    <lineage>
        <taxon>Bacteria</taxon>
        <taxon>Bacillati</taxon>
        <taxon>Mycoplasmatota</taxon>
        <taxon>Mollicutes</taxon>
        <taxon>Mycoplasmataceae</taxon>
        <taxon>Mycoplasma</taxon>
    </lineage>
</organism>
<feature type="transmembrane region" description="Helical" evidence="6">
    <location>
        <begin position="1394"/>
        <end position="1414"/>
    </location>
</feature>
<name>A0A7U3ZSD9_MYCPK</name>
<keyword evidence="2" id="KW-1003">Cell membrane</keyword>
<gene>
    <name evidence="8" type="ordered locus">MPUT_0279</name>
</gene>
<comment type="subcellular location">
    <subcellularLocation>
        <location evidence="1">Cell membrane</location>
        <topology evidence="1">Multi-pass membrane protein</topology>
    </subcellularLocation>
</comment>
<feature type="transmembrane region" description="Helical" evidence="6">
    <location>
        <begin position="726"/>
        <end position="746"/>
    </location>
</feature>
<accession>A0A7U3ZSD9</accession>
<keyword evidence="3 6" id="KW-0812">Transmembrane</keyword>
<proteinExistence type="predicted"/>
<feature type="transmembrane region" description="Helical" evidence="6">
    <location>
        <begin position="1445"/>
        <end position="1463"/>
    </location>
</feature>
<feature type="transmembrane region" description="Helical" evidence="6">
    <location>
        <begin position="652"/>
        <end position="676"/>
    </location>
</feature>
<dbReference type="Proteomes" id="UP000008907">
    <property type="component" value="Chromosome"/>
</dbReference>
<feature type="domain" description="ABC3 transporter permease C-terminal" evidence="7">
    <location>
        <begin position="559"/>
        <end position="678"/>
    </location>
</feature>
<keyword evidence="5 6" id="KW-0472">Membrane</keyword>
<keyword evidence="4 6" id="KW-1133">Transmembrane helix</keyword>
<protein>
    <submittedName>
        <fullName evidence="8">Permease family protein</fullName>
    </submittedName>
</protein>
<evidence type="ECO:0000256" key="5">
    <source>
        <dbReference type="ARBA" id="ARBA00023136"/>
    </source>
</evidence>
<evidence type="ECO:0000256" key="6">
    <source>
        <dbReference type="SAM" id="Phobius"/>
    </source>
</evidence>
<evidence type="ECO:0000313" key="9">
    <source>
        <dbReference type="Proteomes" id="UP000008907"/>
    </source>
</evidence>
<feature type="transmembrane region" description="Helical" evidence="6">
    <location>
        <begin position="21"/>
        <end position="42"/>
    </location>
</feature>
<dbReference type="InterPro" id="IPR003838">
    <property type="entry name" value="ABC3_permease_C"/>
</dbReference>
<feature type="domain" description="ABC3 transporter permease C-terminal" evidence="7">
    <location>
        <begin position="1352"/>
        <end position="1471"/>
    </location>
</feature>